<evidence type="ECO:0000313" key="3">
    <source>
        <dbReference type="Proteomes" id="UP000177817"/>
    </source>
</evidence>
<feature type="transmembrane region" description="Helical" evidence="1">
    <location>
        <begin position="36"/>
        <end position="64"/>
    </location>
</feature>
<keyword evidence="1" id="KW-0472">Membrane</keyword>
<reference evidence="2 3" key="1">
    <citation type="journal article" date="2016" name="Nat. Commun.">
        <title>Thousands of microbial genomes shed light on interconnected biogeochemical processes in an aquifer system.</title>
        <authorList>
            <person name="Anantharaman K."/>
            <person name="Brown C.T."/>
            <person name="Hug L.A."/>
            <person name="Sharon I."/>
            <person name="Castelle C.J."/>
            <person name="Probst A.J."/>
            <person name="Thomas B.C."/>
            <person name="Singh A."/>
            <person name="Wilkins M.J."/>
            <person name="Karaoz U."/>
            <person name="Brodie E.L."/>
            <person name="Williams K.H."/>
            <person name="Hubbard S.S."/>
            <person name="Banfield J.F."/>
        </authorList>
    </citation>
    <scope>NUCLEOTIDE SEQUENCE [LARGE SCALE GENOMIC DNA]</scope>
</reference>
<protein>
    <submittedName>
        <fullName evidence="2">Uncharacterized protein</fullName>
    </submittedName>
</protein>
<keyword evidence="1" id="KW-1133">Transmembrane helix</keyword>
<accession>A0A1G2BLL8</accession>
<evidence type="ECO:0000256" key="1">
    <source>
        <dbReference type="SAM" id="Phobius"/>
    </source>
</evidence>
<name>A0A1G2BLL8_9BACT</name>
<evidence type="ECO:0000313" key="2">
    <source>
        <dbReference type="EMBL" id="OGY89616.1"/>
    </source>
</evidence>
<sequence>MQSCACADIRSDLQGRHRDSVTAQSRGLRVGHWLKVALVLIGLFLVGSGYWAWAFIILGTVLYVKAHAMGYGRKEGERSMIGTASVRCNGVLCLGRYCTDAHCLSNK</sequence>
<gene>
    <name evidence="2" type="ORF">A2677_00965</name>
</gene>
<organism evidence="2 3">
    <name type="scientific">Candidatus Komeilibacteria bacterium RIFCSPHIGHO2_01_FULL_52_14</name>
    <dbReference type="NCBI Taxonomy" id="1798549"/>
    <lineage>
        <taxon>Bacteria</taxon>
        <taxon>Candidatus Komeiliibacteriota</taxon>
    </lineage>
</organism>
<keyword evidence="1" id="KW-0812">Transmembrane</keyword>
<dbReference type="AlphaFoldDB" id="A0A1G2BLL8"/>
<dbReference type="Proteomes" id="UP000177817">
    <property type="component" value="Unassembled WGS sequence"/>
</dbReference>
<proteinExistence type="predicted"/>
<comment type="caution">
    <text evidence="2">The sequence shown here is derived from an EMBL/GenBank/DDBJ whole genome shotgun (WGS) entry which is preliminary data.</text>
</comment>
<dbReference type="EMBL" id="MHKK01000029">
    <property type="protein sequence ID" value="OGY89616.1"/>
    <property type="molecule type" value="Genomic_DNA"/>
</dbReference>